<evidence type="ECO:0000256" key="1">
    <source>
        <dbReference type="SAM" id="MobiDB-lite"/>
    </source>
</evidence>
<organism evidence="2 3">
    <name type="scientific">Mycolicibacterium rhodesiae (strain NBB3)</name>
    <name type="common">Mycobacterium rhodesiae</name>
    <dbReference type="NCBI Taxonomy" id="710685"/>
    <lineage>
        <taxon>Bacteria</taxon>
        <taxon>Bacillati</taxon>
        <taxon>Actinomycetota</taxon>
        <taxon>Actinomycetes</taxon>
        <taxon>Mycobacteriales</taxon>
        <taxon>Mycobacteriaceae</taxon>
        <taxon>Mycolicibacterium</taxon>
    </lineage>
</organism>
<dbReference type="PATRIC" id="fig|710685.3.peg.2377"/>
<sequence length="98" mass="10692">MAAEAPARSPGESARPSGVPALSRPLQGVGGLFVMSADAVKFLFHRPFQGREFVGQSWFIVRVSLVPTLLVAIDAYVRCEMQTALHRLARARRFPVIG</sequence>
<proteinExistence type="predicted"/>
<dbReference type="EMBL" id="CP003169">
    <property type="protein sequence ID" value="AEV72965.1"/>
    <property type="molecule type" value="Genomic_DNA"/>
</dbReference>
<dbReference type="eggNOG" id="COG0767">
    <property type="taxonomic scope" value="Bacteria"/>
</dbReference>
<dbReference type="KEGG" id="mrh:MycrhN_2376"/>
<accession>G8RV93</accession>
<dbReference type="Proteomes" id="UP000005442">
    <property type="component" value="Chromosome"/>
</dbReference>
<evidence type="ECO:0000313" key="2">
    <source>
        <dbReference type="EMBL" id="AEV72965.1"/>
    </source>
</evidence>
<dbReference type="STRING" id="710685.MycrhN_2376"/>
<dbReference type="HOGENOM" id="CLU_2330750_0_0_11"/>
<dbReference type="AlphaFoldDB" id="G8RV93"/>
<evidence type="ECO:0000313" key="3">
    <source>
        <dbReference type="Proteomes" id="UP000005442"/>
    </source>
</evidence>
<gene>
    <name evidence="2" type="ordered locus">MycrhN_2376</name>
</gene>
<reference evidence="2 3" key="1">
    <citation type="submission" date="2011-12" db="EMBL/GenBank/DDBJ databases">
        <title>Complete sequence of Mycobacterium rhodesiae NBB3.</title>
        <authorList>
            <consortium name="US DOE Joint Genome Institute"/>
            <person name="Lucas S."/>
            <person name="Han J."/>
            <person name="Lapidus A."/>
            <person name="Cheng J.-F."/>
            <person name="Goodwin L."/>
            <person name="Pitluck S."/>
            <person name="Peters L."/>
            <person name="Mikhailova N."/>
            <person name="Gu W."/>
            <person name="Detter J.C."/>
            <person name="Han C."/>
            <person name="Tapia R."/>
            <person name="Land M."/>
            <person name="Hauser L."/>
            <person name="Kyrpides N."/>
            <person name="Ivanova N."/>
            <person name="Pagani I."/>
            <person name="Mattes T."/>
            <person name="Holmes A."/>
            <person name="Rutledge P."/>
            <person name="Paulsen I."/>
            <person name="Coleman N."/>
            <person name="Woyke T."/>
        </authorList>
    </citation>
    <scope>NUCLEOTIDE SEQUENCE [LARGE SCALE GENOMIC DNA]</scope>
    <source>
        <strain evidence="2 3">NBB3</strain>
    </source>
</reference>
<protein>
    <submittedName>
        <fullName evidence="2">Uncharacterized protein</fullName>
    </submittedName>
</protein>
<name>G8RV93_MYCRN</name>
<feature type="region of interest" description="Disordered" evidence="1">
    <location>
        <begin position="1"/>
        <end position="22"/>
    </location>
</feature>
<keyword evidence="3" id="KW-1185">Reference proteome</keyword>